<comment type="caution">
    <text evidence="5">The sequence shown here is derived from an EMBL/GenBank/DDBJ whole genome shotgun (WGS) entry which is preliminary data.</text>
</comment>
<dbReference type="PANTHER" id="PTHR42798:SF2">
    <property type="entry name" value="ABC TRANSPORTER ATP-BINDING PROTEIN MG467-RELATED"/>
    <property type="match status" value="1"/>
</dbReference>
<protein>
    <recommendedName>
        <fullName evidence="4">ABC transporter domain-containing protein</fullName>
    </recommendedName>
</protein>
<evidence type="ECO:0000256" key="3">
    <source>
        <dbReference type="ARBA" id="ARBA00022840"/>
    </source>
</evidence>
<dbReference type="PANTHER" id="PTHR42798">
    <property type="entry name" value="LIPOPROTEIN-RELEASING SYSTEM ATP-BINDING PROTEIN LOLD"/>
    <property type="match status" value="1"/>
</dbReference>
<comment type="similarity">
    <text evidence="1">Belongs to the ABC transporter superfamily.</text>
</comment>
<dbReference type="PROSITE" id="PS00211">
    <property type="entry name" value="ABC_TRANSPORTER_1"/>
    <property type="match status" value="1"/>
</dbReference>
<dbReference type="GO" id="GO:0005524">
    <property type="term" value="F:ATP binding"/>
    <property type="evidence" value="ECO:0007669"/>
    <property type="project" value="UniProtKB-KW"/>
</dbReference>
<sequence>MTETIFRARSLARTCLTGEVAVQALRDLSLLTVYESVALVTEISPNPIQPHEALAPVGLDARRNHFPAQLSGGEQQRVAIARAIAKRPEVLLYDEPAGALDSKTGIRVIDALINVNTQLGTTTLIITHNASIQAVADRVLFFADRTISRIQVNERRLTAEALTW</sequence>
<dbReference type="AlphaFoldDB" id="A0A178XK54"/>
<dbReference type="SUPFAM" id="SSF52540">
    <property type="entry name" value="P-loop containing nucleoside triphosphate hydrolases"/>
    <property type="match status" value="1"/>
</dbReference>
<evidence type="ECO:0000259" key="4">
    <source>
        <dbReference type="Pfam" id="PF00005"/>
    </source>
</evidence>
<name>A0A178XK54_9HYPH</name>
<evidence type="ECO:0000256" key="1">
    <source>
        <dbReference type="ARBA" id="ARBA00005417"/>
    </source>
</evidence>
<evidence type="ECO:0000313" key="5">
    <source>
        <dbReference type="EMBL" id="OAP35598.1"/>
    </source>
</evidence>
<dbReference type="InterPro" id="IPR017871">
    <property type="entry name" value="ABC_transporter-like_CS"/>
</dbReference>
<dbReference type="STRING" id="1472378.AU381_11830"/>
<proteinExistence type="inferred from homology"/>
<keyword evidence="6" id="KW-1185">Reference proteome</keyword>
<dbReference type="GO" id="GO:0016887">
    <property type="term" value="F:ATP hydrolysis activity"/>
    <property type="evidence" value="ECO:0007669"/>
    <property type="project" value="InterPro"/>
</dbReference>
<evidence type="ECO:0000256" key="2">
    <source>
        <dbReference type="ARBA" id="ARBA00022741"/>
    </source>
</evidence>
<dbReference type="Pfam" id="PF00005">
    <property type="entry name" value="ABC_tran"/>
    <property type="match status" value="1"/>
</dbReference>
<feature type="domain" description="ABC transporter" evidence="4">
    <location>
        <begin position="29"/>
        <end position="97"/>
    </location>
</feature>
<keyword evidence="2" id="KW-0547">Nucleotide-binding</keyword>
<accession>A0A178XK54</accession>
<keyword evidence="3" id="KW-0067">ATP-binding</keyword>
<organism evidence="5 6">
    <name type="scientific">Sinorhizobium glycinis</name>
    <dbReference type="NCBI Taxonomy" id="1472378"/>
    <lineage>
        <taxon>Bacteria</taxon>
        <taxon>Pseudomonadati</taxon>
        <taxon>Pseudomonadota</taxon>
        <taxon>Alphaproteobacteria</taxon>
        <taxon>Hyphomicrobiales</taxon>
        <taxon>Rhizobiaceae</taxon>
        <taxon>Sinorhizobium/Ensifer group</taxon>
        <taxon>Sinorhizobium</taxon>
    </lineage>
</organism>
<gene>
    <name evidence="5" type="ORF">AU381_11830</name>
</gene>
<dbReference type="Proteomes" id="UP000094025">
    <property type="component" value="Unassembled WGS sequence"/>
</dbReference>
<dbReference type="Gene3D" id="3.40.50.300">
    <property type="entry name" value="P-loop containing nucleotide triphosphate hydrolases"/>
    <property type="match status" value="1"/>
</dbReference>
<dbReference type="OrthoDB" id="9787227at2"/>
<dbReference type="InterPro" id="IPR027417">
    <property type="entry name" value="P-loop_NTPase"/>
</dbReference>
<dbReference type="EMBL" id="LPUX01000066">
    <property type="protein sequence ID" value="OAP35598.1"/>
    <property type="molecule type" value="Genomic_DNA"/>
</dbReference>
<reference evidence="5 6" key="1">
    <citation type="journal article" date="2016" name="Int. J. Syst. Evol. Microbiol.">
        <title>Ensifer glycinis sp. nov., an novel rhizobial species associated with Glycine spp.</title>
        <authorList>
            <person name="Yan H."/>
            <person name="Yan J."/>
            <person name="Sui X.H."/>
            <person name="Wang E.T."/>
            <person name="Chen W.X."/>
            <person name="Zhang X.X."/>
            <person name="Chen W.F."/>
        </authorList>
    </citation>
    <scope>NUCLEOTIDE SEQUENCE [LARGE SCALE GENOMIC DNA]</scope>
    <source>
        <strain evidence="5 6">CCBAU 23380</strain>
    </source>
</reference>
<dbReference type="InterPro" id="IPR003439">
    <property type="entry name" value="ABC_transporter-like_ATP-bd"/>
</dbReference>
<evidence type="ECO:0000313" key="6">
    <source>
        <dbReference type="Proteomes" id="UP000094025"/>
    </source>
</evidence>